<sequence length="197" mass="21198">MPIHTYDKGPGVGRIRHIYTFHPSTESQSRCQDGNYYSSLSKWCKNSGQPRNGTHLSDLGEFCCGDRDLYSPQLQKRNTQSRDELEQLEADGFANPGWAPNPTAPPQSPSSDTLKVSEAQTEKRIWSLSGSFGPWSAAPCVSAGGTAPHRGQGAVYKFGRGRSSGLSPSSVLSGQALANMESYTQHKAASLCEGTAS</sequence>
<keyword evidence="3" id="KW-1185">Reference proteome</keyword>
<proteinExistence type="predicted"/>
<name>A0A9N7UF22_PLEPL</name>
<dbReference type="EMBL" id="CADEAL010001169">
    <property type="protein sequence ID" value="CAB1429771.1"/>
    <property type="molecule type" value="Genomic_DNA"/>
</dbReference>
<dbReference type="AlphaFoldDB" id="A0A9N7UF22"/>
<reference evidence="2" key="1">
    <citation type="submission" date="2020-03" db="EMBL/GenBank/DDBJ databases">
        <authorList>
            <person name="Weist P."/>
        </authorList>
    </citation>
    <scope>NUCLEOTIDE SEQUENCE</scope>
</reference>
<evidence type="ECO:0000313" key="2">
    <source>
        <dbReference type="EMBL" id="CAB1429771.1"/>
    </source>
</evidence>
<gene>
    <name evidence="2" type="ORF">PLEPLA_LOCUS17751</name>
</gene>
<dbReference type="Proteomes" id="UP001153269">
    <property type="component" value="Unassembled WGS sequence"/>
</dbReference>
<accession>A0A9N7UF22</accession>
<evidence type="ECO:0000313" key="3">
    <source>
        <dbReference type="Proteomes" id="UP001153269"/>
    </source>
</evidence>
<feature type="region of interest" description="Disordered" evidence="1">
    <location>
        <begin position="92"/>
        <end position="120"/>
    </location>
</feature>
<organism evidence="2 3">
    <name type="scientific">Pleuronectes platessa</name>
    <name type="common">European plaice</name>
    <dbReference type="NCBI Taxonomy" id="8262"/>
    <lineage>
        <taxon>Eukaryota</taxon>
        <taxon>Metazoa</taxon>
        <taxon>Chordata</taxon>
        <taxon>Craniata</taxon>
        <taxon>Vertebrata</taxon>
        <taxon>Euteleostomi</taxon>
        <taxon>Actinopterygii</taxon>
        <taxon>Neopterygii</taxon>
        <taxon>Teleostei</taxon>
        <taxon>Neoteleostei</taxon>
        <taxon>Acanthomorphata</taxon>
        <taxon>Carangaria</taxon>
        <taxon>Pleuronectiformes</taxon>
        <taxon>Pleuronectoidei</taxon>
        <taxon>Pleuronectidae</taxon>
        <taxon>Pleuronectes</taxon>
    </lineage>
</organism>
<evidence type="ECO:0000256" key="1">
    <source>
        <dbReference type="SAM" id="MobiDB-lite"/>
    </source>
</evidence>
<comment type="caution">
    <text evidence="2">The sequence shown here is derived from an EMBL/GenBank/DDBJ whole genome shotgun (WGS) entry which is preliminary data.</text>
</comment>
<protein>
    <submittedName>
        <fullName evidence="2">Uncharacterized protein</fullName>
    </submittedName>
</protein>